<protein>
    <recommendedName>
        <fullName evidence="10">Sensor-like histidine kinase SenX3</fullName>
        <ecNumber evidence="3">2.7.13.3</ecNumber>
    </recommendedName>
</protein>
<keyword evidence="11" id="KW-0175">Coiled coil</keyword>
<keyword evidence="13" id="KW-1133">Transmembrane helix</keyword>
<proteinExistence type="predicted"/>
<feature type="compositionally biased region" description="Pro residues" evidence="12">
    <location>
        <begin position="689"/>
        <end position="699"/>
    </location>
</feature>
<keyword evidence="9" id="KW-0902">Two-component regulatory system</keyword>
<dbReference type="EMBL" id="BAAAMY010000001">
    <property type="protein sequence ID" value="GAA1904221.1"/>
    <property type="molecule type" value="Genomic_DNA"/>
</dbReference>
<dbReference type="SMART" id="SM00387">
    <property type="entry name" value="HATPase_c"/>
    <property type="match status" value="1"/>
</dbReference>
<evidence type="ECO:0000256" key="4">
    <source>
        <dbReference type="ARBA" id="ARBA00022553"/>
    </source>
</evidence>
<dbReference type="PRINTS" id="PR00344">
    <property type="entry name" value="BCTRLSENSOR"/>
</dbReference>
<feature type="transmembrane region" description="Helical" evidence="13">
    <location>
        <begin position="272"/>
        <end position="292"/>
    </location>
</feature>
<feature type="transmembrane region" description="Helical" evidence="13">
    <location>
        <begin position="39"/>
        <end position="61"/>
    </location>
</feature>
<evidence type="ECO:0000259" key="14">
    <source>
        <dbReference type="PROSITE" id="PS50109"/>
    </source>
</evidence>
<keyword evidence="8" id="KW-0067">ATP-binding</keyword>
<reference evidence="16" key="1">
    <citation type="journal article" date="2019" name="Int. J. Syst. Evol. Microbiol.">
        <title>The Global Catalogue of Microorganisms (GCM) 10K type strain sequencing project: providing services to taxonomists for standard genome sequencing and annotation.</title>
        <authorList>
            <consortium name="The Broad Institute Genomics Platform"/>
            <consortium name="The Broad Institute Genome Sequencing Center for Infectious Disease"/>
            <person name="Wu L."/>
            <person name="Ma J."/>
        </authorList>
    </citation>
    <scope>NUCLEOTIDE SEQUENCE [LARGE SCALE GENOMIC DNA]</scope>
    <source>
        <strain evidence="16">JCM 14046</strain>
    </source>
</reference>
<keyword evidence="6" id="KW-0547">Nucleotide-binding</keyword>
<feature type="domain" description="Histidine kinase" evidence="14">
    <location>
        <begin position="453"/>
        <end position="663"/>
    </location>
</feature>
<evidence type="ECO:0000256" key="13">
    <source>
        <dbReference type="SAM" id="Phobius"/>
    </source>
</evidence>
<feature type="transmembrane region" description="Helical" evidence="13">
    <location>
        <begin position="163"/>
        <end position="186"/>
    </location>
</feature>
<keyword evidence="13" id="KW-0472">Membrane</keyword>
<organism evidence="15 16">
    <name type="scientific">Nocardioides lentus</name>
    <dbReference type="NCBI Taxonomy" id="338077"/>
    <lineage>
        <taxon>Bacteria</taxon>
        <taxon>Bacillati</taxon>
        <taxon>Actinomycetota</taxon>
        <taxon>Actinomycetes</taxon>
        <taxon>Propionibacteriales</taxon>
        <taxon>Nocardioidaceae</taxon>
        <taxon>Nocardioides</taxon>
    </lineage>
</organism>
<evidence type="ECO:0000256" key="7">
    <source>
        <dbReference type="ARBA" id="ARBA00022777"/>
    </source>
</evidence>
<dbReference type="SUPFAM" id="SSF47384">
    <property type="entry name" value="Homodimeric domain of signal transducing histidine kinase"/>
    <property type="match status" value="1"/>
</dbReference>
<dbReference type="Pfam" id="PF00512">
    <property type="entry name" value="HisKA"/>
    <property type="match status" value="1"/>
</dbReference>
<accession>A0ABP5A6G1</accession>
<name>A0ABP5A6G1_9ACTN</name>
<dbReference type="SUPFAM" id="SSF55874">
    <property type="entry name" value="ATPase domain of HSP90 chaperone/DNA topoisomerase II/histidine kinase"/>
    <property type="match status" value="1"/>
</dbReference>
<keyword evidence="16" id="KW-1185">Reference proteome</keyword>
<feature type="region of interest" description="Disordered" evidence="12">
    <location>
        <begin position="673"/>
        <end position="699"/>
    </location>
</feature>
<comment type="caution">
    <text evidence="15">The sequence shown here is derived from an EMBL/GenBank/DDBJ whole genome shotgun (WGS) entry which is preliminary data.</text>
</comment>
<dbReference type="PROSITE" id="PS50109">
    <property type="entry name" value="HIS_KIN"/>
    <property type="match status" value="1"/>
</dbReference>
<dbReference type="Gene3D" id="3.30.565.10">
    <property type="entry name" value="Histidine kinase-like ATPase, C-terminal domain"/>
    <property type="match status" value="1"/>
</dbReference>
<dbReference type="CDD" id="cd00082">
    <property type="entry name" value="HisKA"/>
    <property type="match status" value="1"/>
</dbReference>
<dbReference type="Gene3D" id="1.10.287.130">
    <property type="match status" value="1"/>
</dbReference>
<evidence type="ECO:0000256" key="3">
    <source>
        <dbReference type="ARBA" id="ARBA00012438"/>
    </source>
</evidence>
<evidence type="ECO:0000256" key="8">
    <source>
        <dbReference type="ARBA" id="ARBA00022840"/>
    </source>
</evidence>
<feature type="transmembrane region" description="Helical" evidence="13">
    <location>
        <begin position="125"/>
        <end position="151"/>
    </location>
</feature>
<feature type="transmembrane region" description="Helical" evidence="13">
    <location>
        <begin position="198"/>
        <end position="215"/>
    </location>
</feature>
<dbReference type="Proteomes" id="UP001501612">
    <property type="component" value="Unassembled WGS sequence"/>
</dbReference>
<dbReference type="SMART" id="SM00388">
    <property type="entry name" value="HisKA"/>
    <property type="match status" value="1"/>
</dbReference>
<evidence type="ECO:0000256" key="1">
    <source>
        <dbReference type="ARBA" id="ARBA00000085"/>
    </source>
</evidence>
<sequence>MTEAGVAPVSAGSFAWFALAFTVVAVLGRLTAAADRGPALVWPAAGVGLLWLLLRPGRAWAVATLTTMSVLLVAANGLTGASAGLVVGAVGAGLTQTSLTVLGVRRWCPDLLGAGGCRTLTRPRALLRFLAAAGLGTLAGATVGTALSALVEGGVAWSTLPLWWGRNLGGMLLVGTAGHLLLHAVLTGRRLRPEPGRAVELGLIVVASVVSFVLIDLEQGQPVAFLLIGTSVWCALRFPTVVAALQVVSTGAVALLLAILDHGPAASIADPLQALTMQVFVVMLLVVALAIGSTREERNDLLDELRATQREAAERAEFLETVTEEMTEGLVVMNVDGSVRRMNSAARSLLGRTATGVQPGTRTGDYAALRPDGSLLPPEDYPAVRALAEGRVPPVDVVLPLGDGTSRTLSVSSAALYGEAEAGGAAPVGSVAVYRDVTDERRHADQLAEFAATAAHDLRSPLTALRGWLELAADSGDPVVQQALGRAREAALRMQDLITDLLAQASAEGGLLTPDELESVPLETAVDDAASYLDRDADLTRADELPVVAAHPELLRQLLANLLGNAVKYVDPGVRPQVVVTAGRVGDRVAVEVRDNGIGVPEEERERVFDRLHRAHVGDTRFEGTGLGLAICRTIVARHGGHIACRPAPGGGTAFCFDLPAAVPDVATIAPGTASGRAPDAVPEAAPGLAPPEAPTVEG</sequence>
<evidence type="ECO:0000256" key="12">
    <source>
        <dbReference type="SAM" id="MobiDB-lite"/>
    </source>
</evidence>
<feature type="transmembrane region" description="Helical" evidence="13">
    <location>
        <begin position="235"/>
        <end position="260"/>
    </location>
</feature>
<evidence type="ECO:0000256" key="11">
    <source>
        <dbReference type="SAM" id="Coils"/>
    </source>
</evidence>
<dbReference type="PANTHER" id="PTHR42878">
    <property type="entry name" value="TWO-COMPONENT HISTIDINE KINASE"/>
    <property type="match status" value="1"/>
</dbReference>
<dbReference type="InterPro" id="IPR004358">
    <property type="entry name" value="Sig_transdc_His_kin-like_C"/>
</dbReference>
<dbReference type="InterPro" id="IPR003661">
    <property type="entry name" value="HisK_dim/P_dom"/>
</dbReference>
<dbReference type="InterPro" id="IPR050351">
    <property type="entry name" value="BphY/WalK/GraS-like"/>
</dbReference>
<dbReference type="InterPro" id="IPR005467">
    <property type="entry name" value="His_kinase_dom"/>
</dbReference>
<evidence type="ECO:0000256" key="9">
    <source>
        <dbReference type="ARBA" id="ARBA00023012"/>
    </source>
</evidence>
<comment type="subcellular location">
    <subcellularLocation>
        <location evidence="2">Cell membrane</location>
    </subcellularLocation>
</comment>
<keyword evidence="7" id="KW-0418">Kinase</keyword>
<feature type="coiled-coil region" evidence="11">
    <location>
        <begin position="291"/>
        <end position="322"/>
    </location>
</feature>
<keyword evidence="13" id="KW-0812">Transmembrane</keyword>
<feature type="transmembrane region" description="Helical" evidence="13">
    <location>
        <begin position="81"/>
        <end position="104"/>
    </location>
</feature>
<dbReference type="SUPFAM" id="SSF55785">
    <property type="entry name" value="PYP-like sensor domain (PAS domain)"/>
    <property type="match status" value="1"/>
</dbReference>
<dbReference type="RefSeq" id="WP_344002206.1">
    <property type="nucleotide sequence ID" value="NZ_BAAAMY010000001.1"/>
</dbReference>
<dbReference type="InterPro" id="IPR035965">
    <property type="entry name" value="PAS-like_dom_sf"/>
</dbReference>
<evidence type="ECO:0000256" key="5">
    <source>
        <dbReference type="ARBA" id="ARBA00022679"/>
    </source>
</evidence>
<keyword evidence="4" id="KW-0597">Phosphoprotein</keyword>
<dbReference type="Pfam" id="PF02518">
    <property type="entry name" value="HATPase_c"/>
    <property type="match status" value="1"/>
</dbReference>
<evidence type="ECO:0000256" key="10">
    <source>
        <dbReference type="ARBA" id="ARBA00039401"/>
    </source>
</evidence>
<dbReference type="InterPro" id="IPR036890">
    <property type="entry name" value="HATPase_C_sf"/>
</dbReference>
<dbReference type="Gene3D" id="3.30.450.20">
    <property type="entry name" value="PAS domain"/>
    <property type="match status" value="1"/>
</dbReference>
<dbReference type="EC" id="2.7.13.3" evidence="3"/>
<evidence type="ECO:0000313" key="16">
    <source>
        <dbReference type="Proteomes" id="UP001501612"/>
    </source>
</evidence>
<comment type="catalytic activity">
    <reaction evidence="1">
        <text>ATP + protein L-histidine = ADP + protein N-phospho-L-histidine.</text>
        <dbReference type="EC" id="2.7.13.3"/>
    </reaction>
</comment>
<evidence type="ECO:0000256" key="2">
    <source>
        <dbReference type="ARBA" id="ARBA00004236"/>
    </source>
</evidence>
<dbReference type="InterPro" id="IPR036097">
    <property type="entry name" value="HisK_dim/P_sf"/>
</dbReference>
<dbReference type="InterPro" id="IPR003594">
    <property type="entry name" value="HATPase_dom"/>
</dbReference>
<evidence type="ECO:0000313" key="15">
    <source>
        <dbReference type="EMBL" id="GAA1904221.1"/>
    </source>
</evidence>
<feature type="region of interest" description="Disordered" evidence="12">
    <location>
        <begin position="355"/>
        <end position="374"/>
    </location>
</feature>
<keyword evidence="5" id="KW-0808">Transferase</keyword>
<evidence type="ECO:0000256" key="6">
    <source>
        <dbReference type="ARBA" id="ARBA00022741"/>
    </source>
</evidence>
<feature type="transmembrane region" description="Helical" evidence="13">
    <location>
        <begin position="6"/>
        <end position="27"/>
    </location>
</feature>
<gene>
    <name evidence="15" type="ORF">GCM10009737_01190</name>
</gene>
<dbReference type="PANTHER" id="PTHR42878:SF7">
    <property type="entry name" value="SENSOR HISTIDINE KINASE GLRK"/>
    <property type="match status" value="1"/>
</dbReference>